<protein>
    <submittedName>
        <fullName evidence="1">Uncharacterized protein</fullName>
    </submittedName>
</protein>
<dbReference type="InterPro" id="IPR036397">
    <property type="entry name" value="RNaseH_sf"/>
</dbReference>
<name>A0A087TUU3_STEMI</name>
<feature type="non-terminal residue" evidence="1">
    <location>
        <position position="60"/>
    </location>
</feature>
<evidence type="ECO:0000313" key="1">
    <source>
        <dbReference type="EMBL" id="KFM68882.1"/>
    </source>
</evidence>
<sequence>MSPHGTMNAQAYRDDILDAYVKAYAGAIGHYFLLQDNSARLHRACIVNDYLQQQTIRCMK</sequence>
<dbReference type="EMBL" id="KK116826">
    <property type="protein sequence ID" value="KFM68882.1"/>
    <property type="molecule type" value="Genomic_DNA"/>
</dbReference>
<accession>A0A087TUU3</accession>
<dbReference type="Gene3D" id="3.30.420.10">
    <property type="entry name" value="Ribonuclease H-like superfamily/Ribonuclease H"/>
    <property type="match status" value="1"/>
</dbReference>
<proteinExistence type="predicted"/>
<dbReference type="AlphaFoldDB" id="A0A087TUU3"/>
<evidence type="ECO:0000313" key="2">
    <source>
        <dbReference type="Proteomes" id="UP000054359"/>
    </source>
</evidence>
<keyword evidence="2" id="KW-1185">Reference proteome</keyword>
<gene>
    <name evidence="1" type="ORF">X975_02438</name>
</gene>
<dbReference type="GO" id="GO:0003676">
    <property type="term" value="F:nucleic acid binding"/>
    <property type="evidence" value="ECO:0007669"/>
    <property type="project" value="InterPro"/>
</dbReference>
<dbReference type="OrthoDB" id="4843387at2759"/>
<organism evidence="1 2">
    <name type="scientific">Stegodyphus mimosarum</name>
    <name type="common">African social velvet spider</name>
    <dbReference type="NCBI Taxonomy" id="407821"/>
    <lineage>
        <taxon>Eukaryota</taxon>
        <taxon>Metazoa</taxon>
        <taxon>Ecdysozoa</taxon>
        <taxon>Arthropoda</taxon>
        <taxon>Chelicerata</taxon>
        <taxon>Arachnida</taxon>
        <taxon>Araneae</taxon>
        <taxon>Araneomorphae</taxon>
        <taxon>Entelegynae</taxon>
        <taxon>Eresoidea</taxon>
        <taxon>Eresidae</taxon>
        <taxon>Stegodyphus</taxon>
    </lineage>
</organism>
<reference evidence="1 2" key="1">
    <citation type="submission" date="2013-11" db="EMBL/GenBank/DDBJ databases">
        <title>Genome sequencing of Stegodyphus mimosarum.</title>
        <authorList>
            <person name="Bechsgaard J."/>
        </authorList>
    </citation>
    <scope>NUCLEOTIDE SEQUENCE [LARGE SCALE GENOMIC DNA]</scope>
</reference>
<dbReference type="Proteomes" id="UP000054359">
    <property type="component" value="Unassembled WGS sequence"/>
</dbReference>